<keyword evidence="11" id="KW-0967">Endosome</keyword>
<dbReference type="GO" id="GO:0010008">
    <property type="term" value="C:endosome membrane"/>
    <property type="evidence" value="ECO:0007669"/>
    <property type="project" value="UniProtKB-SubCell"/>
</dbReference>
<keyword evidence="10 21" id="KW-0732">Signal</keyword>
<keyword evidence="9 20" id="KW-0812">Transmembrane</keyword>
<feature type="compositionally biased region" description="Basic and acidic residues" evidence="19">
    <location>
        <begin position="548"/>
        <end position="562"/>
    </location>
</feature>
<evidence type="ECO:0000256" key="5">
    <source>
        <dbReference type="ARBA" id="ARBA00004653"/>
    </source>
</evidence>
<keyword evidence="12" id="KW-0378">Hydrolase</keyword>
<reference evidence="23" key="1">
    <citation type="submission" date="2025-08" db="UniProtKB">
        <authorList>
            <consortium name="Ensembl"/>
        </authorList>
    </citation>
    <scope>IDENTIFICATION</scope>
</reference>
<sequence length="573" mass="63725">MAAARRARLPAQLLLLFVAQVYCEYGMVHVLSEKGSSKGKDYCILFNSQWAHLPHDLGKASLLQLQDQTASVLCSPSDVPDGGFNNRIPMVMRGNCTFYEKVRLAQINGARGLLIVSRERLVPPGGNRSQYEEIDIPVALLSYTDMLDIGKSFGRSVKGALYAPNEPVLDYNMVIIFVMAVGTVAIGGYWAGSRDVKKRYMKHKRDDGAEKHDDETVDVTPIMICVFVVMCCSMLVLLYFFYDHLVYVIIGIFCLAASIGLYSCLSPFVRRFPLGKCRIPDNNLPYFHKRPQVRMLLLAVFCISVSVVWGIFRNEDQWAWILQDALGIAFCLYMLKTIRLPTFKTGESIMVEVAAGPSDSATHEKLPMVLKVPRLNSSPLALCDRPFSLLGFGDILVPGLLVAYCHRFDIQVQSSRVYFVACTIAYGIGLLVTFVALALMQMGQPALLYLVPCTLITSFAVALWRKELAMFWTGSGFAKDLPQPPLVIAPVSCHELPKDANVPASQQDTEQMTNPTLHVEELHDPTLAAEELADTTTKTEQPETSVSRSEEPASQNKDDFESKSLNPEQNQLE</sequence>
<evidence type="ECO:0000256" key="17">
    <source>
        <dbReference type="ARBA" id="ARBA00023228"/>
    </source>
</evidence>
<dbReference type="GO" id="GO:0033619">
    <property type="term" value="P:membrane protein proteolysis"/>
    <property type="evidence" value="ECO:0007669"/>
    <property type="project" value="TreeGrafter"/>
</dbReference>
<evidence type="ECO:0000256" key="6">
    <source>
        <dbReference type="ARBA" id="ARBA00006859"/>
    </source>
</evidence>
<name>A0A8C4JEI2_DRONO</name>
<dbReference type="GO" id="GO:0005765">
    <property type="term" value="C:lysosomal membrane"/>
    <property type="evidence" value="ECO:0007669"/>
    <property type="project" value="UniProtKB-SubCell"/>
</dbReference>
<feature type="transmembrane region" description="Helical" evidence="20">
    <location>
        <begin position="221"/>
        <end position="242"/>
    </location>
</feature>
<evidence type="ECO:0000313" key="24">
    <source>
        <dbReference type="Proteomes" id="UP000694423"/>
    </source>
</evidence>
<feature type="transmembrane region" description="Helical" evidence="20">
    <location>
        <begin position="417"/>
        <end position="440"/>
    </location>
</feature>
<dbReference type="InterPro" id="IPR006639">
    <property type="entry name" value="Preselin/SPP"/>
</dbReference>
<evidence type="ECO:0000256" key="10">
    <source>
        <dbReference type="ARBA" id="ARBA00022729"/>
    </source>
</evidence>
<feature type="chain" id="PRO_5034268554" description="Signal peptide peptidase-like 2B" evidence="21">
    <location>
        <begin position="24"/>
        <end position="573"/>
    </location>
</feature>
<evidence type="ECO:0000256" key="1">
    <source>
        <dbReference type="ARBA" id="ARBA00004155"/>
    </source>
</evidence>
<dbReference type="SMART" id="SM00730">
    <property type="entry name" value="PSN"/>
    <property type="match status" value="1"/>
</dbReference>
<comment type="similarity">
    <text evidence="6">Belongs to the peptidase A22B family.</text>
</comment>
<evidence type="ECO:0000256" key="9">
    <source>
        <dbReference type="ARBA" id="ARBA00022692"/>
    </source>
</evidence>
<keyword evidence="14" id="KW-0333">Golgi apparatus</keyword>
<reference evidence="23" key="2">
    <citation type="submission" date="2025-09" db="UniProtKB">
        <authorList>
            <consortium name="Ensembl"/>
        </authorList>
    </citation>
    <scope>IDENTIFICATION</scope>
</reference>
<gene>
    <name evidence="23" type="primary">SPPL2B</name>
</gene>
<evidence type="ECO:0000256" key="14">
    <source>
        <dbReference type="ARBA" id="ARBA00023034"/>
    </source>
</evidence>
<dbReference type="Pfam" id="PF04258">
    <property type="entry name" value="Peptidase_A22B"/>
    <property type="match status" value="2"/>
</dbReference>
<evidence type="ECO:0000256" key="12">
    <source>
        <dbReference type="ARBA" id="ARBA00022801"/>
    </source>
</evidence>
<dbReference type="PANTHER" id="PTHR12174">
    <property type="entry name" value="SIGNAL PEPTIDE PEPTIDASE"/>
    <property type="match status" value="1"/>
</dbReference>
<evidence type="ECO:0000259" key="22">
    <source>
        <dbReference type="Pfam" id="PF02225"/>
    </source>
</evidence>
<evidence type="ECO:0000313" key="23">
    <source>
        <dbReference type="Ensembl" id="ENSDNVP00000007342.1"/>
    </source>
</evidence>
<feature type="compositionally biased region" description="Polar residues" evidence="19">
    <location>
        <begin position="563"/>
        <end position="573"/>
    </location>
</feature>
<keyword evidence="13 20" id="KW-1133">Transmembrane helix</keyword>
<evidence type="ECO:0000256" key="20">
    <source>
        <dbReference type="SAM" id="Phobius"/>
    </source>
</evidence>
<comment type="subcellular location">
    <subcellularLocation>
        <location evidence="4">Cell membrane</location>
        <topology evidence="4">Multi-pass membrane protein</topology>
    </subcellularLocation>
    <subcellularLocation>
        <location evidence="2">Endosome membrane</location>
        <topology evidence="2">Multi-pass membrane protein</topology>
    </subcellularLocation>
    <subcellularLocation>
        <location evidence="5">Golgi apparatus membrane</location>
        <topology evidence="5">Multi-pass membrane protein</topology>
    </subcellularLocation>
    <subcellularLocation>
        <location evidence="1">Lysosome membrane</location>
        <topology evidence="1">Multi-pass membrane protein</topology>
    </subcellularLocation>
    <subcellularLocation>
        <location evidence="3">Membrane</location>
        <topology evidence="3">Multi-pass membrane protein</topology>
        <orientation evidence="3">Lumenal side</orientation>
    </subcellularLocation>
</comment>
<dbReference type="GO" id="GO:0042500">
    <property type="term" value="F:aspartic endopeptidase activity, intramembrane cleaving"/>
    <property type="evidence" value="ECO:0007669"/>
    <property type="project" value="InterPro"/>
</dbReference>
<dbReference type="GO" id="GO:0098554">
    <property type="term" value="C:cytoplasmic side of endoplasmic reticulum membrane"/>
    <property type="evidence" value="ECO:0007669"/>
    <property type="project" value="TreeGrafter"/>
</dbReference>
<dbReference type="Ensembl" id="ENSDNVT00000008884.1">
    <property type="protein sequence ID" value="ENSDNVP00000007342.1"/>
    <property type="gene ID" value="ENSDNVG00000005229.1"/>
</dbReference>
<protein>
    <recommendedName>
        <fullName evidence="18">Signal peptide peptidase-like 2B</fullName>
    </recommendedName>
</protein>
<dbReference type="GO" id="GO:0030660">
    <property type="term" value="C:Golgi-associated vesicle membrane"/>
    <property type="evidence" value="ECO:0007669"/>
    <property type="project" value="TreeGrafter"/>
</dbReference>
<feature type="transmembrane region" description="Helical" evidence="20">
    <location>
        <begin position="446"/>
        <end position="464"/>
    </location>
</feature>
<keyword evidence="8" id="KW-0645">Protease</keyword>
<feature type="region of interest" description="Disordered" evidence="19">
    <location>
        <begin position="521"/>
        <end position="573"/>
    </location>
</feature>
<feature type="domain" description="PA" evidence="22">
    <location>
        <begin position="74"/>
        <end position="148"/>
    </location>
</feature>
<keyword evidence="7" id="KW-1003">Cell membrane</keyword>
<evidence type="ECO:0000256" key="16">
    <source>
        <dbReference type="ARBA" id="ARBA00023180"/>
    </source>
</evidence>
<evidence type="ECO:0000256" key="4">
    <source>
        <dbReference type="ARBA" id="ARBA00004651"/>
    </source>
</evidence>
<proteinExistence type="inferred from homology"/>
<accession>A0A8C4JEI2</accession>
<evidence type="ECO:0000256" key="2">
    <source>
        <dbReference type="ARBA" id="ARBA00004337"/>
    </source>
</evidence>
<evidence type="ECO:0000256" key="11">
    <source>
        <dbReference type="ARBA" id="ARBA00022753"/>
    </source>
</evidence>
<evidence type="ECO:0000256" key="7">
    <source>
        <dbReference type="ARBA" id="ARBA00022475"/>
    </source>
</evidence>
<dbReference type="InterPro" id="IPR046450">
    <property type="entry name" value="PA_dom_sf"/>
</dbReference>
<keyword evidence="16" id="KW-0325">Glycoprotein</keyword>
<dbReference type="AlphaFoldDB" id="A0A8C4JEI2"/>
<dbReference type="Gene3D" id="3.50.30.30">
    <property type="match status" value="1"/>
</dbReference>
<evidence type="ECO:0000256" key="19">
    <source>
        <dbReference type="SAM" id="MobiDB-lite"/>
    </source>
</evidence>
<dbReference type="GO" id="GO:0098553">
    <property type="term" value="C:lumenal side of endoplasmic reticulum membrane"/>
    <property type="evidence" value="ECO:0007669"/>
    <property type="project" value="TreeGrafter"/>
</dbReference>
<dbReference type="GO" id="GO:0005886">
    <property type="term" value="C:plasma membrane"/>
    <property type="evidence" value="ECO:0007669"/>
    <property type="project" value="UniProtKB-SubCell"/>
</dbReference>
<dbReference type="InterPro" id="IPR007369">
    <property type="entry name" value="Peptidase_A22B_SPP"/>
</dbReference>
<dbReference type="Pfam" id="PF02225">
    <property type="entry name" value="PA"/>
    <property type="match status" value="1"/>
</dbReference>
<keyword evidence="15 20" id="KW-0472">Membrane</keyword>
<organism evidence="23 24">
    <name type="scientific">Dromaius novaehollandiae</name>
    <name type="common">Emu</name>
    <dbReference type="NCBI Taxonomy" id="8790"/>
    <lineage>
        <taxon>Eukaryota</taxon>
        <taxon>Metazoa</taxon>
        <taxon>Chordata</taxon>
        <taxon>Craniata</taxon>
        <taxon>Vertebrata</taxon>
        <taxon>Euteleostomi</taxon>
        <taxon>Archelosauria</taxon>
        <taxon>Archosauria</taxon>
        <taxon>Dinosauria</taxon>
        <taxon>Saurischia</taxon>
        <taxon>Theropoda</taxon>
        <taxon>Coelurosauria</taxon>
        <taxon>Aves</taxon>
        <taxon>Palaeognathae</taxon>
        <taxon>Casuariiformes</taxon>
        <taxon>Dromaiidae</taxon>
        <taxon>Dromaius</taxon>
    </lineage>
</organism>
<evidence type="ECO:0000256" key="8">
    <source>
        <dbReference type="ARBA" id="ARBA00022670"/>
    </source>
</evidence>
<dbReference type="Proteomes" id="UP000694423">
    <property type="component" value="Unplaced"/>
</dbReference>
<feature type="transmembrane region" description="Helical" evidence="20">
    <location>
        <begin position="248"/>
        <end position="269"/>
    </location>
</feature>
<dbReference type="FunFam" id="3.50.30.30:FF:000006">
    <property type="entry name" value="Putative signal peptide peptidase-like 2B"/>
    <property type="match status" value="1"/>
</dbReference>
<evidence type="ECO:0000256" key="13">
    <source>
        <dbReference type="ARBA" id="ARBA00022989"/>
    </source>
</evidence>
<feature type="compositionally biased region" description="Low complexity" evidence="19">
    <location>
        <begin position="526"/>
        <end position="539"/>
    </location>
</feature>
<feature type="transmembrane region" description="Helical" evidence="20">
    <location>
        <begin position="318"/>
        <end position="335"/>
    </location>
</feature>
<dbReference type="PANTHER" id="PTHR12174:SF39">
    <property type="entry name" value="SIGNAL PEPTIDE PEPTIDASE-LIKE 2B"/>
    <property type="match status" value="1"/>
</dbReference>
<evidence type="ECO:0000256" key="3">
    <source>
        <dbReference type="ARBA" id="ARBA00004366"/>
    </source>
</evidence>
<dbReference type="GO" id="GO:0000139">
    <property type="term" value="C:Golgi membrane"/>
    <property type="evidence" value="ECO:0007669"/>
    <property type="project" value="UniProtKB-SubCell"/>
</dbReference>
<keyword evidence="24" id="KW-1185">Reference proteome</keyword>
<feature type="transmembrane region" description="Helical" evidence="20">
    <location>
        <begin position="171"/>
        <end position="192"/>
    </location>
</feature>
<keyword evidence="17" id="KW-0458">Lysosome</keyword>
<evidence type="ECO:0000256" key="18">
    <source>
        <dbReference type="ARBA" id="ARBA00069829"/>
    </source>
</evidence>
<dbReference type="SUPFAM" id="SSF52025">
    <property type="entry name" value="PA domain"/>
    <property type="match status" value="1"/>
</dbReference>
<evidence type="ECO:0000256" key="15">
    <source>
        <dbReference type="ARBA" id="ARBA00023136"/>
    </source>
</evidence>
<dbReference type="InterPro" id="IPR003137">
    <property type="entry name" value="PA_domain"/>
</dbReference>
<feature type="transmembrane region" description="Helical" evidence="20">
    <location>
        <begin position="295"/>
        <end position="312"/>
    </location>
</feature>
<dbReference type="CDD" id="cd02129">
    <property type="entry name" value="PA_hSPPL_like"/>
    <property type="match status" value="1"/>
</dbReference>
<evidence type="ECO:0000256" key="21">
    <source>
        <dbReference type="SAM" id="SignalP"/>
    </source>
</evidence>
<feature type="signal peptide" evidence="21">
    <location>
        <begin position="1"/>
        <end position="23"/>
    </location>
</feature>